<keyword evidence="1" id="KW-1133">Transmembrane helix</keyword>
<keyword evidence="1" id="KW-0472">Membrane</keyword>
<keyword evidence="1" id="KW-0812">Transmembrane</keyword>
<keyword evidence="3" id="KW-1185">Reference proteome</keyword>
<protein>
    <submittedName>
        <fullName evidence="2">Uncharacterized protein</fullName>
    </submittedName>
</protein>
<evidence type="ECO:0000313" key="2">
    <source>
        <dbReference type="EMBL" id="MCY1141171.1"/>
    </source>
</evidence>
<accession>A0ABT4B3W8</accession>
<name>A0ABT4B3W8_9ACTN</name>
<dbReference type="RefSeq" id="WP_267565536.1">
    <property type="nucleotide sequence ID" value="NZ_JAPNTZ010000008.1"/>
</dbReference>
<dbReference type="EMBL" id="JAPNTZ010000008">
    <property type="protein sequence ID" value="MCY1141171.1"/>
    <property type="molecule type" value="Genomic_DNA"/>
</dbReference>
<feature type="transmembrane region" description="Helical" evidence="1">
    <location>
        <begin position="181"/>
        <end position="204"/>
    </location>
</feature>
<feature type="transmembrane region" description="Helical" evidence="1">
    <location>
        <begin position="154"/>
        <end position="175"/>
    </location>
</feature>
<organism evidence="2 3">
    <name type="scientific">Paractinoplanes pyxinae</name>
    <dbReference type="NCBI Taxonomy" id="2997416"/>
    <lineage>
        <taxon>Bacteria</taxon>
        <taxon>Bacillati</taxon>
        <taxon>Actinomycetota</taxon>
        <taxon>Actinomycetes</taxon>
        <taxon>Micromonosporales</taxon>
        <taxon>Micromonosporaceae</taxon>
        <taxon>Paractinoplanes</taxon>
    </lineage>
</organism>
<sequence>MTSSAAHENDLVSKIMSLLDKIEQKTNDLQNAINSKIGFLPGFLQDKVVAGWNKFCGFMRKVWDAVREFVTNMGSPTALAEAANAWSDRIGGPVSGRVQAAEAGSLEVDTNWDGDAAEAYRQSLPLQKTALEKVKTVFSDGMASALGDMVKGIWIFWGALLVAIGALIVGIVGAASSSATIAGLPAAPFIAAGAAVAAAAAFAAGGINLKSTAAAANSTLRQKLNDNIGYRDGAWPPVVTG</sequence>
<reference evidence="2" key="1">
    <citation type="submission" date="2022-11" db="EMBL/GenBank/DDBJ databases">
        <authorList>
            <person name="Somphong A."/>
            <person name="Phongsopitanun W."/>
        </authorList>
    </citation>
    <scope>NUCLEOTIDE SEQUENCE</scope>
    <source>
        <strain evidence="2">Pm04-4</strain>
    </source>
</reference>
<gene>
    <name evidence="2" type="ORF">OWR29_24495</name>
</gene>
<evidence type="ECO:0000313" key="3">
    <source>
        <dbReference type="Proteomes" id="UP001151002"/>
    </source>
</evidence>
<evidence type="ECO:0000256" key="1">
    <source>
        <dbReference type="SAM" id="Phobius"/>
    </source>
</evidence>
<comment type="caution">
    <text evidence="2">The sequence shown here is derived from an EMBL/GenBank/DDBJ whole genome shotgun (WGS) entry which is preliminary data.</text>
</comment>
<dbReference type="Proteomes" id="UP001151002">
    <property type="component" value="Unassembled WGS sequence"/>
</dbReference>
<proteinExistence type="predicted"/>